<organism evidence="2 3">
    <name type="scientific">Cichlidogyrus casuarinus</name>
    <dbReference type="NCBI Taxonomy" id="1844966"/>
    <lineage>
        <taxon>Eukaryota</taxon>
        <taxon>Metazoa</taxon>
        <taxon>Spiralia</taxon>
        <taxon>Lophotrochozoa</taxon>
        <taxon>Platyhelminthes</taxon>
        <taxon>Monogenea</taxon>
        <taxon>Monopisthocotylea</taxon>
        <taxon>Dactylogyridea</taxon>
        <taxon>Ancyrocephalidae</taxon>
        <taxon>Cichlidogyrus</taxon>
    </lineage>
</organism>
<evidence type="ECO:0000256" key="1">
    <source>
        <dbReference type="SAM" id="MobiDB-lite"/>
    </source>
</evidence>
<proteinExistence type="predicted"/>
<evidence type="ECO:0000313" key="2">
    <source>
        <dbReference type="EMBL" id="KAL3320471.1"/>
    </source>
</evidence>
<sequence length="182" mass="20361">MSNTSLAEASCHSTLSSTLEEEEEEEDEETTEAGMGPIEEDELSLDFCLDYAHGNNTSQAPYTMTRQATTINNRTLLLHSNLASNNNTRSQRGDLGLRPSSSCPRLGFPKYKFLSNYQQEHIRTVDVYGEETGRNADHTVSVIKSCKKRIIIPFQRLLILVSLWDLCLCSASETSLIRIALL</sequence>
<feature type="compositionally biased region" description="Acidic residues" evidence="1">
    <location>
        <begin position="19"/>
        <end position="31"/>
    </location>
</feature>
<reference evidence="2 3" key="1">
    <citation type="submission" date="2024-11" db="EMBL/GenBank/DDBJ databases">
        <title>Adaptive evolution of stress response genes in parasites aligns with host niche diversity.</title>
        <authorList>
            <person name="Hahn C."/>
            <person name="Resl P."/>
        </authorList>
    </citation>
    <scope>NUCLEOTIDE SEQUENCE [LARGE SCALE GENOMIC DNA]</scope>
    <source>
        <strain evidence="2">EGGRZ-B1_66</strain>
        <tissue evidence="2">Body</tissue>
    </source>
</reference>
<feature type="region of interest" description="Disordered" evidence="1">
    <location>
        <begin position="1"/>
        <end position="38"/>
    </location>
</feature>
<dbReference type="AlphaFoldDB" id="A0ABD2QNZ4"/>
<dbReference type="Proteomes" id="UP001626550">
    <property type="component" value="Unassembled WGS sequence"/>
</dbReference>
<protein>
    <submittedName>
        <fullName evidence="2">Uncharacterized protein</fullName>
    </submittedName>
</protein>
<accession>A0ABD2QNZ4</accession>
<comment type="caution">
    <text evidence="2">The sequence shown here is derived from an EMBL/GenBank/DDBJ whole genome shotgun (WGS) entry which is preliminary data.</text>
</comment>
<gene>
    <name evidence="2" type="ORF">Ciccas_000854</name>
</gene>
<keyword evidence="3" id="KW-1185">Reference proteome</keyword>
<evidence type="ECO:0000313" key="3">
    <source>
        <dbReference type="Proteomes" id="UP001626550"/>
    </source>
</evidence>
<dbReference type="EMBL" id="JBJKFK010000050">
    <property type="protein sequence ID" value="KAL3320471.1"/>
    <property type="molecule type" value="Genomic_DNA"/>
</dbReference>
<name>A0ABD2QNZ4_9PLAT</name>